<gene>
    <name evidence="2" type="ORF">DRE_01901</name>
</gene>
<proteinExistence type="predicted"/>
<dbReference type="InterPro" id="IPR021838">
    <property type="entry name" value="DUF3431"/>
</dbReference>
<dbReference type="PANTHER" id="PTHR37490">
    <property type="entry name" value="EXPRESSED PROTEIN"/>
    <property type="match status" value="1"/>
</dbReference>
<name>W7HYU6_9PEZI</name>
<feature type="region of interest" description="Disordered" evidence="1">
    <location>
        <begin position="1"/>
        <end position="20"/>
    </location>
</feature>
<evidence type="ECO:0000313" key="3">
    <source>
        <dbReference type="Proteomes" id="UP000024837"/>
    </source>
</evidence>
<dbReference type="AlphaFoldDB" id="W7HYU6"/>
<dbReference type="OrthoDB" id="426718at2759"/>
<protein>
    <submittedName>
        <fullName evidence="2">Uncharacterized protein</fullName>
    </submittedName>
</protein>
<accession>W7HYU6</accession>
<keyword evidence="3" id="KW-1185">Reference proteome</keyword>
<dbReference type="PANTHER" id="PTHR37490:SF3">
    <property type="entry name" value="DUF3431 DOMAIN CONTAINING PROTEIN"/>
    <property type="match status" value="1"/>
</dbReference>
<organism evidence="2 3">
    <name type="scientific">Drechslerella stenobrocha 248</name>
    <dbReference type="NCBI Taxonomy" id="1043628"/>
    <lineage>
        <taxon>Eukaryota</taxon>
        <taxon>Fungi</taxon>
        <taxon>Dikarya</taxon>
        <taxon>Ascomycota</taxon>
        <taxon>Pezizomycotina</taxon>
        <taxon>Orbiliomycetes</taxon>
        <taxon>Orbiliales</taxon>
        <taxon>Orbiliaceae</taxon>
        <taxon>Drechslerella</taxon>
    </lineage>
</organism>
<dbReference type="EMBL" id="KI966372">
    <property type="protein sequence ID" value="EWC48679.1"/>
    <property type="molecule type" value="Genomic_DNA"/>
</dbReference>
<dbReference type="HOGENOM" id="CLU_868854_0_0_1"/>
<sequence>MARWTAAPAMRPRGSPARSLACPRRPPRPIYLAVALLLLLFYQLPSSPVRTPSPLTAEQQPHSGSIYKRGRPRIYITDAALYGDTASLTVPQNKGREANVYLTYIIDHYHSLPDYMVFIHSLRYQWHNEDPMYDGVPPVKNLQLSYLDKVGFQPLRCTWHLGCPAELRPIHPIAGRIDDRSHTEEAYARAFEELFPNATVPEVVGSACGAQFALTREKIRERPLADYQRYRQWLMDTELPDNISGRILEYAWHSKSPTPLALLDPWGDKAADGKPSSHLWQAICELSTGQGVLLQCLWFVQPGVQDRGLLRETLPATAIR</sequence>
<dbReference type="Pfam" id="PF11913">
    <property type="entry name" value="DUF3431"/>
    <property type="match status" value="1"/>
</dbReference>
<dbReference type="Proteomes" id="UP000024837">
    <property type="component" value="Unassembled WGS sequence"/>
</dbReference>
<evidence type="ECO:0000313" key="2">
    <source>
        <dbReference type="EMBL" id="EWC48679.1"/>
    </source>
</evidence>
<reference evidence="2 3" key="1">
    <citation type="submission" date="2013-05" db="EMBL/GenBank/DDBJ databases">
        <title>Drechslerella stenobrocha genome reveals carnivorous origination and mechanical trapping mechanism of predatory fungi.</title>
        <authorList>
            <person name="Liu X."/>
            <person name="Zhang W."/>
            <person name="Liu K."/>
        </authorList>
    </citation>
    <scope>NUCLEOTIDE SEQUENCE [LARGE SCALE GENOMIC DNA]</scope>
    <source>
        <strain evidence="2 3">248</strain>
    </source>
</reference>
<evidence type="ECO:0000256" key="1">
    <source>
        <dbReference type="SAM" id="MobiDB-lite"/>
    </source>
</evidence>